<feature type="compositionally biased region" description="Low complexity" evidence="14">
    <location>
        <begin position="330"/>
        <end position="345"/>
    </location>
</feature>
<sequence>MNAVDELNMLLGIGPPRVKLPLTLERSGYNAVKPIGKGGFGQAHLIFHKGQQRYYVAKHVNMASMTQKQRKEAHNEITMLQQLRHPNIVRYVEYVEEGPHLYIVMEYADGGDLFGHLKKVAAQGKLLSEAQAMALFTQTALAIKHMHDRRMLHRDIKAQNVFLTKSHVVKLGDFGISTVLNSTVAMAQTMCGTPCYFSPELCAGKPYNNKSDIWALGVLLFEICSAGELPFDGANVKALMDSIVKKPVRRIPSAFGDDIAELVAAMTEKDPKRRPDINGVLRSRAVQKWCPTLVAELAQLVPESALSPRRPPETGARTPRSDDRPPVVPPRAAKPADGPAAAAAVPAPPPRQHRVVHAAGPAAADQHHDDHRDLMLAEPPAPPPRNDARPATGAATAGGGGGVGEHKHFHDTATGPAYQPALLAAARQARQGADSDDFGMVGGAALMSPCRHPDDDQDGGGANELGMVVQQLQSTMYSVVDDVGPVDPASPPKQPSGTGPAEVPREESTLSVATSVGAATTTSVTETETDFEDPLGTVIDRAAVESAAVAARPATSGAVSPAAAKASPAFARTHDPQQQQQPGPAPGGLRLTAKQKSLLRSFAARTGTDAIRMSTLDVPPAPVSAGPSSSDGGAATTTGGDTTYDDDDGEDTCIGGHCLCGATVYAAWLSMAVGTFTCNCMACRRFNGNATVEWIHFPEVTFTELLQQSPMAKSFVIAKGTIEAYFCGECGSSLAMLHDGVDGCVIARASLSDASERVFEQATRGAAAESS</sequence>
<dbReference type="FunFam" id="1.10.510.10:FF:000571">
    <property type="entry name" value="Maternal embryonic leucine zipper kinase"/>
    <property type="match status" value="1"/>
</dbReference>
<dbReference type="SMART" id="SM00220">
    <property type="entry name" value="S_TKc"/>
    <property type="match status" value="1"/>
</dbReference>
<dbReference type="InterPro" id="IPR001245">
    <property type="entry name" value="Ser-Thr/Tyr_kinase_cat_dom"/>
</dbReference>
<comment type="catalytic activity">
    <reaction evidence="12">
        <text>L-seryl-[protein] + ATP = O-phospho-L-seryl-[protein] + ADP + H(+)</text>
        <dbReference type="Rhea" id="RHEA:17989"/>
        <dbReference type="Rhea" id="RHEA-COMP:9863"/>
        <dbReference type="Rhea" id="RHEA-COMP:11604"/>
        <dbReference type="ChEBI" id="CHEBI:15378"/>
        <dbReference type="ChEBI" id="CHEBI:29999"/>
        <dbReference type="ChEBI" id="CHEBI:30616"/>
        <dbReference type="ChEBI" id="CHEBI:83421"/>
        <dbReference type="ChEBI" id="CHEBI:456216"/>
        <dbReference type="EC" id="2.7.11.1"/>
    </reaction>
</comment>
<feature type="region of interest" description="Disordered" evidence="14">
    <location>
        <begin position="610"/>
        <end position="643"/>
    </location>
</feature>
<dbReference type="SUPFAM" id="SSF56112">
    <property type="entry name" value="Protein kinase-like (PK-like)"/>
    <property type="match status" value="1"/>
</dbReference>
<name>A0A7S1R6A4_NEODS</name>
<dbReference type="PROSITE" id="PS50011">
    <property type="entry name" value="PROTEIN_KINASE_DOM"/>
    <property type="match status" value="1"/>
</dbReference>
<feature type="compositionally biased region" description="Low complexity" evidence="14">
    <location>
        <begin position="509"/>
        <end position="526"/>
    </location>
</feature>
<protein>
    <recommendedName>
        <fullName evidence="3">non-specific serine/threonine protein kinase</fullName>
        <ecNumber evidence="3">2.7.11.1</ecNumber>
    </recommendedName>
</protein>
<dbReference type="Gene3D" id="3.90.1590.10">
    <property type="entry name" value="glutathione-dependent formaldehyde- activating enzyme (gfa)"/>
    <property type="match status" value="1"/>
</dbReference>
<evidence type="ECO:0000256" key="4">
    <source>
        <dbReference type="ARBA" id="ARBA00022527"/>
    </source>
</evidence>
<comment type="similarity">
    <text evidence="2">Belongs to the protein kinase superfamily. NEK Ser/Thr protein kinase family. NIMA subfamily.</text>
</comment>
<accession>A0A7S1R6A4</accession>
<feature type="compositionally biased region" description="Low complexity" evidence="14">
    <location>
        <begin position="551"/>
        <end position="582"/>
    </location>
</feature>
<dbReference type="EMBL" id="HBGF01053994">
    <property type="protein sequence ID" value="CAD9157192.1"/>
    <property type="molecule type" value="Transcribed_RNA"/>
</dbReference>
<evidence type="ECO:0000259" key="15">
    <source>
        <dbReference type="PROSITE" id="PS50011"/>
    </source>
</evidence>
<feature type="compositionally biased region" description="Basic and acidic residues" evidence="14">
    <location>
        <begin position="365"/>
        <end position="375"/>
    </location>
</feature>
<keyword evidence="9" id="KW-0862">Zinc</keyword>
<keyword evidence="6" id="KW-0479">Metal-binding</keyword>
<dbReference type="InterPro" id="IPR011057">
    <property type="entry name" value="Mss4-like_sf"/>
</dbReference>
<evidence type="ECO:0000256" key="2">
    <source>
        <dbReference type="ARBA" id="ARBA00010886"/>
    </source>
</evidence>
<dbReference type="InterPro" id="IPR051131">
    <property type="entry name" value="NEK_Ser/Thr_kinase_NIMA"/>
</dbReference>
<evidence type="ECO:0000256" key="10">
    <source>
        <dbReference type="ARBA" id="ARBA00022840"/>
    </source>
</evidence>
<feature type="region of interest" description="Disordered" evidence="14">
    <location>
        <begin position="304"/>
        <end position="413"/>
    </location>
</feature>
<evidence type="ECO:0000256" key="5">
    <source>
        <dbReference type="ARBA" id="ARBA00022679"/>
    </source>
</evidence>
<dbReference type="PANTHER" id="PTHR44899">
    <property type="entry name" value="CAMK FAMILY PROTEIN KINASE"/>
    <property type="match status" value="1"/>
</dbReference>
<dbReference type="InterPro" id="IPR006913">
    <property type="entry name" value="CENP-V/GFA"/>
</dbReference>
<dbReference type="PRINTS" id="PR00109">
    <property type="entry name" value="TYRKINASE"/>
</dbReference>
<keyword evidence="5" id="KW-0808">Transferase</keyword>
<keyword evidence="8" id="KW-0418">Kinase</keyword>
<evidence type="ECO:0000256" key="14">
    <source>
        <dbReference type="SAM" id="MobiDB-lite"/>
    </source>
</evidence>
<dbReference type="CDD" id="cd08215">
    <property type="entry name" value="STKc_Nek"/>
    <property type="match status" value="1"/>
</dbReference>
<evidence type="ECO:0000256" key="12">
    <source>
        <dbReference type="ARBA" id="ARBA00048679"/>
    </source>
</evidence>
<evidence type="ECO:0000256" key="9">
    <source>
        <dbReference type="ARBA" id="ARBA00022833"/>
    </source>
</evidence>
<dbReference type="FunFam" id="3.30.200.20:FF:000097">
    <property type="entry name" value="Probable serine/threonine-protein kinase nek1"/>
    <property type="match status" value="1"/>
</dbReference>
<dbReference type="PROSITE" id="PS00108">
    <property type="entry name" value="PROTEIN_KINASE_ST"/>
    <property type="match status" value="1"/>
</dbReference>
<dbReference type="EC" id="2.7.11.1" evidence="3"/>
<dbReference type="SUPFAM" id="SSF51316">
    <property type="entry name" value="Mss4-like"/>
    <property type="match status" value="1"/>
</dbReference>
<gene>
    <name evidence="17" type="ORF">NDES1114_LOCUS36123</name>
</gene>
<dbReference type="InterPro" id="IPR011009">
    <property type="entry name" value="Kinase-like_dom_sf"/>
</dbReference>
<dbReference type="InterPro" id="IPR000719">
    <property type="entry name" value="Prot_kinase_dom"/>
</dbReference>
<keyword evidence="7 13" id="KW-0547">Nucleotide-binding</keyword>
<dbReference type="GO" id="GO:0004674">
    <property type="term" value="F:protein serine/threonine kinase activity"/>
    <property type="evidence" value="ECO:0007669"/>
    <property type="project" value="UniProtKB-KW"/>
</dbReference>
<dbReference type="GO" id="GO:0046872">
    <property type="term" value="F:metal ion binding"/>
    <property type="evidence" value="ECO:0007669"/>
    <property type="project" value="UniProtKB-KW"/>
</dbReference>
<dbReference type="Pfam" id="PF04828">
    <property type="entry name" value="GFA"/>
    <property type="match status" value="1"/>
</dbReference>
<keyword evidence="10 13" id="KW-0067">ATP-binding</keyword>
<organism evidence="17">
    <name type="scientific">Neobodo designis</name>
    <name type="common">Flagellated protozoan</name>
    <name type="synonym">Bodo designis</name>
    <dbReference type="NCBI Taxonomy" id="312471"/>
    <lineage>
        <taxon>Eukaryota</taxon>
        <taxon>Discoba</taxon>
        <taxon>Euglenozoa</taxon>
        <taxon>Kinetoplastea</taxon>
        <taxon>Metakinetoplastina</taxon>
        <taxon>Neobodonida</taxon>
        <taxon>Neobodo</taxon>
    </lineage>
</organism>
<feature type="domain" description="CENP-V/GFA" evidence="16">
    <location>
        <begin position="654"/>
        <end position="771"/>
    </location>
</feature>
<feature type="compositionally biased region" description="Low complexity" evidence="14">
    <location>
        <begin position="623"/>
        <end position="642"/>
    </location>
</feature>
<evidence type="ECO:0000256" key="7">
    <source>
        <dbReference type="ARBA" id="ARBA00022741"/>
    </source>
</evidence>
<evidence type="ECO:0000313" key="17">
    <source>
        <dbReference type="EMBL" id="CAD9157192.1"/>
    </source>
</evidence>
<evidence type="ECO:0000256" key="11">
    <source>
        <dbReference type="ARBA" id="ARBA00047899"/>
    </source>
</evidence>
<evidence type="ECO:0000256" key="8">
    <source>
        <dbReference type="ARBA" id="ARBA00022777"/>
    </source>
</evidence>
<comment type="catalytic activity">
    <reaction evidence="11">
        <text>L-threonyl-[protein] + ATP = O-phospho-L-threonyl-[protein] + ADP + H(+)</text>
        <dbReference type="Rhea" id="RHEA:46608"/>
        <dbReference type="Rhea" id="RHEA-COMP:11060"/>
        <dbReference type="Rhea" id="RHEA-COMP:11605"/>
        <dbReference type="ChEBI" id="CHEBI:15378"/>
        <dbReference type="ChEBI" id="CHEBI:30013"/>
        <dbReference type="ChEBI" id="CHEBI:30616"/>
        <dbReference type="ChEBI" id="CHEBI:61977"/>
        <dbReference type="ChEBI" id="CHEBI:456216"/>
        <dbReference type="EC" id="2.7.11.1"/>
    </reaction>
</comment>
<evidence type="ECO:0000256" key="6">
    <source>
        <dbReference type="ARBA" id="ARBA00022723"/>
    </source>
</evidence>
<evidence type="ECO:0000256" key="1">
    <source>
        <dbReference type="ARBA" id="ARBA00005495"/>
    </source>
</evidence>
<dbReference type="AlphaFoldDB" id="A0A7S1R6A4"/>
<evidence type="ECO:0000259" key="16">
    <source>
        <dbReference type="PROSITE" id="PS51891"/>
    </source>
</evidence>
<dbReference type="InterPro" id="IPR017441">
    <property type="entry name" value="Protein_kinase_ATP_BS"/>
</dbReference>
<feature type="region of interest" description="Disordered" evidence="14">
    <location>
        <begin position="481"/>
        <end position="534"/>
    </location>
</feature>
<proteinExistence type="inferred from homology"/>
<dbReference type="PANTHER" id="PTHR44899:SF3">
    <property type="entry name" value="SERINE_THREONINE-PROTEIN KINASE NEK1"/>
    <property type="match status" value="1"/>
</dbReference>
<comment type="similarity">
    <text evidence="1">Belongs to the Gfa family.</text>
</comment>
<dbReference type="GO" id="GO:0005524">
    <property type="term" value="F:ATP binding"/>
    <property type="evidence" value="ECO:0007669"/>
    <property type="project" value="UniProtKB-UniRule"/>
</dbReference>
<keyword evidence="4" id="KW-0723">Serine/threonine-protein kinase</keyword>
<reference evidence="17" key="1">
    <citation type="submission" date="2021-01" db="EMBL/GenBank/DDBJ databases">
        <authorList>
            <person name="Corre E."/>
            <person name="Pelletier E."/>
            <person name="Niang G."/>
            <person name="Scheremetjew M."/>
            <person name="Finn R."/>
            <person name="Kale V."/>
            <person name="Holt S."/>
            <person name="Cochrane G."/>
            <person name="Meng A."/>
            <person name="Brown T."/>
            <person name="Cohen L."/>
        </authorList>
    </citation>
    <scope>NUCLEOTIDE SEQUENCE</scope>
    <source>
        <strain evidence="17">CCAP 1951/1</strain>
    </source>
</reference>
<evidence type="ECO:0000256" key="3">
    <source>
        <dbReference type="ARBA" id="ARBA00012513"/>
    </source>
</evidence>
<dbReference type="PROSITE" id="PS00107">
    <property type="entry name" value="PROTEIN_KINASE_ATP"/>
    <property type="match status" value="1"/>
</dbReference>
<evidence type="ECO:0000256" key="13">
    <source>
        <dbReference type="PROSITE-ProRule" id="PRU10141"/>
    </source>
</evidence>
<dbReference type="Gene3D" id="1.10.510.10">
    <property type="entry name" value="Transferase(Phosphotransferase) domain 1"/>
    <property type="match status" value="1"/>
</dbReference>
<feature type="region of interest" description="Disordered" evidence="14">
    <location>
        <begin position="551"/>
        <end position="590"/>
    </location>
</feature>
<dbReference type="GO" id="GO:0016846">
    <property type="term" value="F:carbon-sulfur lyase activity"/>
    <property type="evidence" value="ECO:0007669"/>
    <property type="project" value="InterPro"/>
</dbReference>
<feature type="domain" description="Protein kinase" evidence="15">
    <location>
        <begin position="29"/>
        <end position="290"/>
    </location>
</feature>
<dbReference type="Pfam" id="PF00069">
    <property type="entry name" value="Pkinase"/>
    <property type="match status" value="1"/>
</dbReference>
<feature type="binding site" evidence="13">
    <location>
        <position position="58"/>
    </location>
    <ligand>
        <name>ATP</name>
        <dbReference type="ChEBI" id="CHEBI:30616"/>
    </ligand>
</feature>
<dbReference type="InterPro" id="IPR008271">
    <property type="entry name" value="Ser/Thr_kinase_AS"/>
</dbReference>
<dbReference type="PROSITE" id="PS51891">
    <property type="entry name" value="CENP_V_GFA"/>
    <property type="match status" value="1"/>
</dbReference>